<accession>A0A1T4WA40</accession>
<dbReference type="AlphaFoldDB" id="A0A1T4WA40"/>
<evidence type="ECO:0000256" key="2">
    <source>
        <dbReference type="PROSITE-ProRule" id="PRU00110"/>
    </source>
</evidence>
<feature type="domain" description="HPt" evidence="3">
    <location>
        <begin position="13"/>
        <end position="106"/>
    </location>
</feature>
<dbReference type="Pfam" id="PF01627">
    <property type="entry name" value="Hpt"/>
    <property type="match status" value="1"/>
</dbReference>
<dbReference type="SUPFAM" id="SSF47226">
    <property type="entry name" value="Histidine-containing phosphotransfer domain, HPT domain"/>
    <property type="match status" value="1"/>
</dbReference>
<evidence type="ECO:0000313" key="5">
    <source>
        <dbReference type="Proteomes" id="UP000190460"/>
    </source>
</evidence>
<dbReference type="RefSeq" id="WP_078921721.1">
    <property type="nucleotide sequence ID" value="NZ_FUYB01000004.1"/>
</dbReference>
<evidence type="ECO:0000259" key="3">
    <source>
        <dbReference type="PROSITE" id="PS50894"/>
    </source>
</evidence>
<dbReference type="GO" id="GO:0000160">
    <property type="term" value="P:phosphorelay signal transduction system"/>
    <property type="evidence" value="ECO:0007669"/>
    <property type="project" value="UniProtKB-KW"/>
</dbReference>
<evidence type="ECO:0000256" key="1">
    <source>
        <dbReference type="ARBA" id="ARBA00023012"/>
    </source>
</evidence>
<feature type="modified residue" description="Phosphohistidine" evidence="2">
    <location>
        <position position="52"/>
    </location>
</feature>
<organism evidence="4 5">
    <name type="scientific">Thiothrix eikelboomii</name>
    <dbReference type="NCBI Taxonomy" id="92487"/>
    <lineage>
        <taxon>Bacteria</taxon>
        <taxon>Pseudomonadati</taxon>
        <taxon>Pseudomonadota</taxon>
        <taxon>Gammaproteobacteria</taxon>
        <taxon>Thiotrichales</taxon>
        <taxon>Thiotrichaceae</taxon>
        <taxon>Thiothrix</taxon>
    </lineage>
</organism>
<dbReference type="OrthoDB" id="5625179at2"/>
<name>A0A1T4WA40_9GAMM</name>
<dbReference type="PROSITE" id="PS50894">
    <property type="entry name" value="HPT"/>
    <property type="match status" value="1"/>
</dbReference>
<keyword evidence="5" id="KW-1185">Reference proteome</keyword>
<proteinExistence type="predicted"/>
<dbReference type="Proteomes" id="UP000190460">
    <property type="component" value="Unassembled WGS sequence"/>
</dbReference>
<dbReference type="EMBL" id="FUYB01000004">
    <property type="protein sequence ID" value="SKA73571.1"/>
    <property type="molecule type" value="Genomic_DNA"/>
</dbReference>
<sequence>MSVLANKTLELLPASILPRLIALFASTTPALIAEIQQHAASGNLLAMAQAAHHLKGSCLSLGAENMAELCTELQHKGEAQDKLGIDDFIAELVTSYPVTLAALQQTQT</sequence>
<reference evidence="4 5" key="1">
    <citation type="submission" date="2017-02" db="EMBL/GenBank/DDBJ databases">
        <authorList>
            <person name="Peterson S.W."/>
        </authorList>
    </citation>
    <scope>NUCLEOTIDE SEQUENCE [LARGE SCALE GENOMIC DNA]</scope>
    <source>
        <strain evidence="4 5">ATCC 49788</strain>
    </source>
</reference>
<dbReference type="STRING" id="92487.SAMN02745130_01247"/>
<keyword evidence="2" id="KW-0597">Phosphoprotein</keyword>
<dbReference type="GO" id="GO:0004672">
    <property type="term" value="F:protein kinase activity"/>
    <property type="evidence" value="ECO:0007669"/>
    <property type="project" value="UniProtKB-ARBA"/>
</dbReference>
<dbReference type="InterPro" id="IPR036641">
    <property type="entry name" value="HPT_dom_sf"/>
</dbReference>
<dbReference type="Gene3D" id="1.20.120.160">
    <property type="entry name" value="HPT domain"/>
    <property type="match status" value="1"/>
</dbReference>
<keyword evidence="1" id="KW-0902">Two-component regulatory system</keyword>
<dbReference type="InterPro" id="IPR008207">
    <property type="entry name" value="Sig_transdc_His_kin_Hpt_dom"/>
</dbReference>
<evidence type="ECO:0000313" key="4">
    <source>
        <dbReference type="EMBL" id="SKA73571.1"/>
    </source>
</evidence>
<gene>
    <name evidence="4" type="ORF">SAMN02745130_01247</name>
</gene>
<protein>
    <submittedName>
        <fullName evidence="4">Hpt domain-containing protein</fullName>
    </submittedName>
</protein>